<keyword evidence="12" id="KW-0393">Immunoglobulin domain</keyword>
<reference evidence="15" key="2">
    <citation type="submission" date="2025-09" db="UniProtKB">
        <authorList>
            <consortium name="Ensembl"/>
        </authorList>
    </citation>
    <scope>IDENTIFICATION</scope>
</reference>
<comment type="similarity">
    <text evidence="2">Belongs to the natural cytotoxicity receptor (NCR) family.</text>
</comment>
<evidence type="ECO:0000256" key="8">
    <source>
        <dbReference type="ARBA" id="ARBA00023136"/>
    </source>
</evidence>
<dbReference type="InterPro" id="IPR036179">
    <property type="entry name" value="Ig-like_dom_sf"/>
</dbReference>
<evidence type="ECO:0000256" key="5">
    <source>
        <dbReference type="ARBA" id="ARBA00022729"/>
    </source>
</evidence>
<keyword evidence="7 13" id="KW-1133">Transmembrane helix</keyword>
<gene>
    <name evidence="15" type="primary">LOC101614953</name>
</gene>
<keyword evidence="3" id="KW-1003">Cell membrane</keyword>
<dbReference type="SUPFAM" id="SSF48726">
    <property type="entry name" value="Immunoglobulin"/>
    <property type="match status" value="2"/>
</dbReference>
<dbReference type="InterPro" id="IPR013783">
    <property type="entry name" value="Ig-like_fold"/>
</dbReference>
<dbReference type="PANTHER" id="PTHR11738">
    <property type="entry name" value="MHC CLASS I NK CELL RECEPTOR"/>
    <property type="match status" value="1"/>
</dbReference>
<keyword evidence="8 13" id="KW-0472">Membrane</keyword>
<evidence type="ECO:0000256" key="9">
    <source>
        <dbReference type="ARBA" id="ARBA00023157"/>
    </source>
</evidence>
<evidence type="ECO:0000313" key="15">
    <source>
        <dbReference type="Ensembl" id="ENSJJAP00000001174.1"/>
    </source>
</evidence>
<reference evidence="15" key="1">
    <citation type="submission" date="2025-08" db="UniProtKB">
        <authorList>
            <consortium name="Ensembl"/>
        </authorList>
    </citation>
    <scope>IDENTIFICATION</scope>
</reference>
<dbReference type="AlphaFoldDB" id="A0A8C5JXM9"/>
<sequence length="310" mass="34205">MLWTLTALLGLGLCLGQRTSTLNQSLSKPTVWAKPKNIIPKGKPVGIWCQGTLEASEYQLFLEGSIVDLKRPQPPGSVSKVMFLIPVMSSHTAGRYSCIYQSGELWSEPSDPLDLVVTGLYDTPSLQVYPGPQVTLGENVIFHCHLNTGTRTFFLLKEGRSNPVQHGYGNSKAEFPMGPLTRAHRGTYRCFGSYNDYIWSFPSEPVVLLVTGDVENSSLVPTDPTSFDPVFWDHTTQNLIRIGLAFVVLVALVWLLAGEWLSRKRAQKEDKRGTNGQFRRRGGICSLANQPRGSVSVGALEAAPLTRALW</sequence>
<evidence type="ECO:0000313" key="16">
    <source>
        <dbReference type="Proteomes" id="UP000694385"/>
    </source>
</evidence>
<keyword evidence="5 14" id="KW-0732">Signal</keyword>
<dbReference type="FunFam" id="2.60.40.10:FF:000049">
    <property type="entry name" value="Leukocyte immunoglobulin-like receptor subfamily B member 1"/>
    <property type="match status" value="2"/>
</dbReference>
<keyword evidence="9" id="KW-1015">Disulfide bond</keyword>
<dbReference type="Gene3D" id="2.60.40.10">
    <property type="entry name" value="Immunoglobulins"/>
    <property type="match status" value="2"/>
</dbReference>
<evidence type="ECO:0000256" key="7">
    <source>
        <dbReference type="ARBA" id="ARBA00022989"/>
    </source>
</evidence>
<name>A0A8C5JXM9_JACJA</name>
<keyword evidence="4 13" id="KW-0812">Transmembrane</keyword>
<proteinExistence type="inferred from homology"/>
<dbReference type="GO" id="GO:0002764">
    <property type="term" value="P:immune response-regulating signaling pathway"/>
    <property type="evidence" value="ECO:0007669"/>
    <property type="project" value="TreeGrafter"/>
</dbReference>
<dbReference type="Proteomes" id="UP000694385">
    <property type="component" value="Unassembled WGS sequence"/>
</dbReference>
<evidence type="ECO:0000256" key="10">
    <source>
        <dbReference type="ARBA" id="ARBA00023170"/>
    </source>
</evidence>
<feature type="transmembrane region" description="Helical" evidence="13">
    <location>
        <begin position="239"/>
        <end position="262"/>
    </location>
</feature>
<evidence type="ECO:0000256" key="1">
    <source>
        <dbReference type="ARBA" id="ARBA00004251"/>
    </source>
</evidence>
<feature type="chain" id="PRO_5034366897" evidence="14">
    <location>
        <begin position="17"/>
        <end position="310"/>
    </location>
</feature>
<evidence type="ECO:0000256" key="6">
    <source>
        <dbReference type="ARBA" id="ARBA00022737"/>
    </source>
</evidence>
<dbReference type="Ensembl" id="ENSJJAT00000001353.1">
    <property type="protein sequence ID" value="ENSJJAP00000001174.1"/>
    <property type="gene ID" value="ENSJJAG00000001068.1"/>
</dbReference>
<comment type="subcellular location">
    <subcellularLocation>
        <location evidence="1">Cell membrane</location>
        <topology evidence="1">Single-pass type I membrane protein</topology>
    </subcellularLocation>
</comment>
<organism evidence="15 16">
    <name type="scientific">Jaculus jaculus</name>
    <name type="common">Lesser Egyptian jerboa</name>
    <dbReference type="NCBI Taxonomy" id="51337"/>
    <lineage>
        <taxon>Eukaryota</taxon>
        <taxon>Metazoa</taxon>
        <taxon>Chordata</taxon>
        <taxon>Craniata</taxon>
        <taxon>Vertebrata</taxon>
        <taxon>Euteleostomi</taxon>
        <taxon>Mammalia</taxon>
        <taxon>Eutheria</taxon>
        <taxon>Euarchontoglires</taxon>
        <taxon>Glires</taxon>
        <taxon>Rodentia</taxon>
        <taxon>Myomorpha</taxon>
        <taxon>Dipodoidea</taxon>
        <taxon>Dipodidae</taxon>
        <taxon>Dipodinae</taxon>
        <taxon>Jaculus</taxon>
    </lineage>
</organism>
<dbReference type="InterPro" id="IPR050412">
    <property type="entry name" value="Ig-like_Receptors_ImmuneReg"/>
</dbReference>
<evidence type="ECO:0000256" key="3">
    <source>
        <dbReference type="ARBA" id="ARBA00022475"/>
    </source>
</evidence>
<keyword evidence="11" id="KW-0325">Glycoprotein</keyword>
<evidence type="ECO:0000256" key="14">
    <source>
        <dbReference type="SAM" id="SignalP"/>
    </source>
</evidence>
<feature type="signal peptide" evidence="14">
    <location>
        <begin position="1"/>
        <end position="16"/>
    </location>
</feature>
<dbReference type="CDD" id="cd05751">
    <property type="entry name" value="IgC2_D1_LILR_KIR_like"/>
    <property type="match status" value="1"/>
</dbReference>
<keyword evidence="10" id="KW-0675">Receptor</keyword>
<evidence type="ECO:0000256" key="11">
    <source>
        <dbReference type="ARBA" id="ARBA00023180"/>
    </source>
</evidence>
<evidence type="ECO:0000256" key="13">
    <source>
        <dbReference type="SAM" id="Phobius"/>
    </source>
</evidence>
<dbReference type="GO" id="GO:0005886">
    <property type="term" value="C:plasma membrane"/>
    <property type="evidence" value="ECO:0007669"/>
    <property type="project" value="UniProtKB-SubCell"/>
</dbReference>
<evidence type="ECO:0000256" key="12">
    <source>
        <dbReference type="ARBA" id="ARBA00023319"/>
    </source>
</evidence>
<evidence type="ECO:0000256" key="2">
    <source>
        <dbReference type="ARBA" id="ARBA00006531"/>
    </source>
</evidence>
<dbReference type="OMA" id="ERRNTVM"/>
<evidence type="ECO:0000256" key="4">
    <source>
        <dbReference type="ARBA" id="ARBA00022692"/>
    </source>
</evidence>
<keyword evidence="16" id="KW-1185">Reference proteome</keyword>
<dbReference type="Pfam" id="PF13895">
    <property type="entry name" value="Ig_2"/>
    <property type="match status" value="1"/>
</dbReference>
<dbReference type="GeneTree" id="ENSGT01100000263478"/>
<keyword evidence="6" id="KW-0677">Repeat</keyword>
<protein>
    <submittedName>
        <fullName evidence="15">Natural cytotoxicity triggering receptor 1</fullName>
    </submittedName>
</protein>
<accession>A0A8C5JXM9</accession>
<dbReference type="PANTHER" id="PTHR11738:SF14">
    <property type="entry name" value="NATURAL CYTOTOXICITY TRIGGERING RECEPTOR 1"/>
    <property type="match status" value="1"/>
</dbReference>